<dbReference type="EMBL" id="BOMV01000113">
    <property type="protein sequence ID" value="GIF01877.1"/>
    <property type="molecule type" value="Genomic_DNA"/>
</dbReference>
<proteinExistence type="predicted"/>
<protein>
    <submittedName>
        <fullName evidence="1">Uncharacterized protein</fullName>
    </submittedName>
</protein>
<comment type="caution">
    <text evidence="1">The sequence shown here is derived from an EMBL/GenBank/DDBJ whole genome shotgun (WGS) entry which is preliminary data.</text>
</comment>
<gene>
    <name evidence="1" type="ORF">Ari01nite_93410</name>
</gene>
<organism evidence="1 2">
    <name type="scientific">Paractinoplanes rishiriensis</name>
    <dbReference type="NCBI Taxonomy" id="1050105"/>
    <lineage>
        <taxon>Bacteria</taxon>
        <taxon>Bacillati</taxon>
        <taxon>Actinomycetota</taxon>
        <taxon>Actinomycetes</taxon>
        <taxon>Micromonosporales</taxon>
        <taxon>Micromonosporaceae</taxon>
        <taxon>Paractinoplanes</taxon>
    </lineage>
</organism>
<dbReference type="AlphaFoldDB" id="A0A919KD65"/>
<evidence type="ECO:0000313" key="2">
    <source>
        <dbReference type="Proteomes" id="UP000636960"/>
    </source>
</evidence>
<reference evidence="1" key="1">
    <citation type="submission" date="2021-01" db="EMBL/GenBank/DDBJ databases">
        <title>Whole genome shotgun sequence of Actinoplanes rishiriensis NBRC 108556.</title>
        <authorList>
            <person name="Komaki H."/>
            <person name="Tamura T."/>
        </authorList>
    </citation>
    <scope>NUCLEOTIDE SEQUENCE</scope>
    <source>
        <strain evidence="1">NBRC 108556</strain>
    </source>
</reference>
<evidence type="ECO:0000313" key="1">
    <source>
        <dbReference type="EMBL" id="GIF01877.1"/>
    </source>
</evidence>
<keyword evidence="2" id="KW-1185">Reference proteome</keyword>
<name>A0A919KD65_9ACTN</name>
<sequence>MISRCAARCSPLRLGAGGALITLAFAEKPANPALARETVRLFPDVDVFRLIGVTKPGRRVVL</sequence>
<dbReference type="RefSeq" id="WP_203790819.1">
    <property type="nucleotide sequence ID" value="NZ_BOMV01000113.1"/>
</dbReference>
<accession>A0A919KD65</accession>
<dbReference type="Proteomes" id="UP000636960">
    <property type="component" value="Unassembled WGS sequence"/>
</dbReference>